<gene>
    <name evidence="4" type="ORF">K6Y31_03530</name>
</gene>
<dbReference type="Gene3D" id="2.40.160.50">
    <property type="entry name" value="membrane protein fhac: a member of the omp85/tpsb transporter family"/>
    <property type="match status" value="1"/>
</dbReference>
<dbReference type="InterPro" id="IPR000184">
    <property type="entry name" value="Bac_surfAg_D15"/>
</dbReference>
<organism evidence="4 5">
    <name type="scientific">Motilimonas cestriensis</name>
    <dbReference type="NCBI Taxonomy" id="2742685"/>
    <lineage>
        <taxon>Bacteria</taxon>
        <taxon>Pseudomonadati</taxon>
        <taxon>Pseudomonadota</taxon>
        <taxon>Gammaproteobacteria</taxon>
        <taxon>Alteromonadales</taxon>
        <taxon>Alteromonadales genera incertae sedis</taxon>
        <taxon>Motilimonas</taxon>
    </lineage>
</organism>
<keyword evidence="2" id="KW-0472">Membrane</keyword>
<sequence length="375" mass="42633">MRLTLITLFVFTAPCWGIEDNSNTYSYGLDSFTPEWAENTRSSEYKFKVQKGDFVAVPIPMSDPTLGSGIVGVAAYYYGQTEQEKQQQPPNVTQFFSMYTDNKSYGVGINQQNYWQQDKWRFNATLAYADLRLDLLDENIANVPFKVGWQISGIFAKTQLLRSVADNWYLGIQAKWIENEQTFSTSLDRQDWLFASQTQSIGAGALLQYDSRDNQTNAYNGQRFELDAMFNDQALGSTNTYQSYQIRYRFYKQLLTPLIFAFEARGCNKKGNAPLWDYCTIGLRGFSATNYLDKTSVSSQAELRWRAWKSLGFVGFAGAGEHAKTINSLGEHDAIASYGVGIRYMVLESQRINLRVDYAKSNDDDAVYLSVTEAF</sequence>
<dbReference type="EMBL" id="JAIMJA010000003">
    <property type="protein sequence ID" value="MCE2593882.1"/>
    <property type="molecule type" value="Genomic_DNA"/>
</dbReference>
<protein>
    <submittedName>
        <fullName evidence="4">Outer membrane protein assembly factor</fullName>
    </submittedName>
</protein>
<evidence type="ECO:0000259" key="3">
    <source>
        <dbReference type="Pfam" id="PF01103"/>
    </source>
</evidence>
<proteinExistence type="predicted"/>
<accession>A0ABS8W684</accession>
<evidence type="ECO:0000256" key="1">
    <source>
        <dbReference type="ARBA" id="ARBA00004370"/>
    </source>
</evidence>
<dbReference type="Pfam" id="PF01103">
    <property type="entry name" value="Omp85"/>
    <property type="match status" value="1"/>
</dbReference>
<dbReference type="Proteomes" id="UP001201273">
    <property type="component" value="Unassembled WGS sequence"/>
</dbReference>
<evidence type="ECO:0000313" key="5">
    <source>
        <dbReference type="Proteomes" id="UP001201273"/>
    </source>
</evidence>
<comment type="caution">
    <text evidence="4">The sequence shown here is derived from an EMBL/GenBank/DDBJ whole genome shotgun (WGS) entry which is preliminary data.</text>
</comment>
<dbReference type="RefSeq" id="WP_233051472.1">
    <property type="nucleotide sequence ID" value="NZ_JAIMJA010000003.1"/>
</dbReference>
<evidence type="ECO:0000313" key="4">
    <source>
        <dbReference type="EMBL" id="MCE2593882.1"/>
    </source>
</evidence>
<reference evidence="4 5" key="1">
    <citation type="journal article" date="2022" name="Environ. Microbiol. Rep.">
        <title>Eco-phylogenetic analyses reveal divergent evolution of vitamin B12 metabolism in the marine bacterial family 'Psychromonadaceae'.</title>
        <authorList>
            <person name="Jin X."/>
            <person name="Yang Y."/>
            <person name="Cao H."/>
            <person name="Gao B."/>
            <person name="Zhao Z."/>
        </authorList>
    </citation>
    <scope>NUCLEOTIDE SEQUENCE [LARGE SCALE GENOMIC DNA]</scope>
    <source>
        <strain evidence="4 5">MKS20</strain>
    </source>
</reference>
<name>A0ABS8W684_9GAMM</name>
<feature type="domain" description="Bacterial surface antigen (D15)" evidence="3">
    <location>
        <begin position="102"/>
        <end position="360"/>
    </location>
</feature>
<comment type="subcellular location">
    <subcellularLocation>
        <location evidence="1">Membrane</location>
    </subcellularLocation>
</comment>
<evidence type="ECO:0000256" key="2">
    <source>
        <dbReference type="ARBA" id="ARBA00023136"/>
    </source>
</evidence>
<keyword evidence="5" id="KW-1185">Reference proteome</keyword>